<feature type="signal peptide" evidence="2">
    <location>
        <begin position="1"/>
        <end position="19"/>
    </location>
</feature>
<comment type="caution">
    <text evidence="3">The sequence shown here is derived from an EMBL/GenBank/DDBJ whole genome shotgun (WGS) entry which is preliminary data.</text>
</comment>
<reference evidence="3" key="1">
    <citation type="submission" date="2020-10" db="EMBL/GenBank/DDBJ databases">
        <authorList>
            <person name="Kikuchi T."/>
        </authorList>
    </citation>
    <scope>NUCLEOTIDE SEQUENCE</scope>
    <source>
        <strain evidence="3">NKZ352</strain>
    </source>
</reference>
<gene>
    <name evidence="3" type="ORF">CAUJ_LOCUS11404</name>
</gene>
<feature type="region of interest" description="Disordered" evidence="1">
    <location>
        <begin position="58"/>
        <end position="85"/>
    </location>
</feature>
<dbReference type="AlphaFoldDB" id="A0A8S1HJL9"/>
<organism evidence="3 4">
    <name type="scientific">Caenorhabditis auriculariae</name>
    <dbReference type="NCBI Taxonomy" id="2777116"/>
    <lineage>
        <taxon>Eukaryota</taxon>
        <taxon>Metazoa</taxon>
        <taxon>Ecdysozoa</taxon>
        <taxon>Nematoda</taxon>
        <taxon>Chromadorea</taxon>
        <taxon>Rhabditida</taxon>
        <taxon>Rhabditina</taxon>
        <taxon>Rhabditomorpha</taxon>
        <taxon>Rhabditoidea</taxon>
        <taxon>Rhabditidae</taxon>
        <taxon>Peloderinae</taxon>
        <taxon>Caenorhabditis</taxon>
    </lineage>
</organism>
<proteinExistence type="predicted"/>
<keyword evidence="2" id="KW-0732">Signal</keyword>
<protein>
    <submittedName>
        <fullName evidence="3">Uncharacterized protein</fullName>
    </submittedName>
</protein>
<keyword evidence="4" id="KW-1185">Reference proteome</keyword>
<evidence type="ECO:0000313" key="4">
    <source>
        <dbReference type="Proteomes" id="UP000835052"/>
    </source>
</evidence>
<feature type="chain" id="PRO_5035781475" evidence="2">
    <location>
        <begin position="20"/>
        <end position="106"/>
    </location>
</feature>
<evidence type="ECO:0000313" key="3">
    <source>
        <dbReference type="EMBL" id="CAD6195485.1"/>
    </source>
</evidence>
<dbReference type="Proteomes" id="UP000835052">
    <property type="component" value="Unassembled WGS sequence"/>
</dbReference>
<evidence type="ECO:0000256" key="2">
    <source>
        <dbReference type="SAM" id="SignalP"/>
    </source>
</evidence>
<evidence type="ECO:0000256" key="1">
    <source>
        <dbReference type="SAM" id="MobiDB-lite"/>
    </source>
</evidence>
<sequence length="106" mass="11670">MRFFLILVVLLIACPVVFGNVVTDVAKSLCSQNILNKLPLCPPPPKKRKIVHNYEDIEEDDEEHLKNKKSSGGPRPSPPKSGGRDFRSGLALAVVLANLSASFLRF</sequence>
<accession>A0A8S1HJL9</accession>
<dbReference type="EMBL" id="CAJGYM010000056">
    <property type="protein sequence ID" value="CAD6195485.1"/>
    <property type="molecule type" value="Genomic_DNA"/>
</dbReference>
<name>A0A8S1HJL9_9PELO</name>